<feature type="compositionally biased region" description="Low complexity" evidence="21">
    <location>
        <begin position="528"/>
        <end position="538"/>
    </location>
</feature>
<feature type="compositionally biased region" description="Basic and acidic residues" evidence="21">
    <location>
        <begin position="792"/>
        <end position="805"/>
    </location>
</feature>
<evidence type="ECO:0000256" key="12">
    <source>
        <dbReference type="ARBA" id="ARBA00022989"/>
    </source>
</evidence>
<dbReference type="Gene3D" id="3.90.640.10">
    <property type="entry name" value="Actin, Chain A, domain 4"/>
    <property type="match status" value="1"/>
</dbReference>
<evidence type="ECO:0000256" key="1">
    <source>
        <dbReference type="ARBA" id="ARBA00004651"/>
    </source>
</evidence>
<dbReference type="InterPro" id="IPR043129">
    <property type="entry name" value="ATPase_NBD"/>
</dbReference>
<evidence type="ECO:0000256" key="10">
    <source>
        <dbReference type="ARBA" id="ARBA00022960"/>
    </source>
</evidence>
<dbReference type="Gene3D" id="3.30.420.40">
    <property type="match status" value="2"/>
</dbReference>
<keyword evidence="13 20" id="KW-0472">Membrane</keyword>
<feature type="transmembrane region" description="Helical" evidence="20">
    <location>
        <begin position="1102"/>
        <end position="1123"/>
    </location>
</feature>
<dbReference type="EC" id="3.6.1.27" evidence="3 20"/>
<dbReference type="GO" id="GO:0140662">
    <property type="term" value="F:ATP-dependent protein folding chaperone"/>
    <property type="evidence" value="ECO:0007669"/>
    <property type="project" value="InterPro"/>
</dbReference>
<feature type="compositionally biased region" description="Low complexity" evidence="21">
    <location>
        <begin position="660"/>
        <end position="673"/>
    </location>
</feature>
<evidence type="ECO:0000256" key="20">
    <source>
        <dbReference type="HAMAP-Rule" id="MF_01006"/>
    </source>
</evidence>
<evidence type="ECO:0000256" key="13">
    <source>
        <dbReference type="ARBA" id="ARBA00023136"/>
    </source>
</evidence>
<feature type="compositionally biased region" description="Pro residues" evidence="21">
    <location>
        <begin position="1047"/>
        <end position="1056"/>
    </location>
</feature>
<organism evidence="22 23">
    <name type="scientific">Virgisporangium aliadipatigenens</name>
    <dbReference type="NCBI Taxonomy" id="741659"/>
    <lineage>
        <taxon>Bacteria</taxon>
        <taxon>Bacillati</taxon>
        <taxon>Actinomycetota</taxon>
        <taxon>Actinomycetes</taxon>
        <taxon>Micromonosporales</taxon>
        <taxon>Micromonosporaceae</taxon>
        <taxon>Virgisporangium</taxon>
    </lineage>
</organism>
<evidence type="ECO:0000313" key="22">
    <source>
        <dbReference type="EMBL" id="GIJ46594.1"/>
    </source>
</evidence>
<evidence type="ECO:0000256" key="18">
    <source>
        <dbReference type="ARBA" id="ARBA00032932"/>
    </source>
</evidence>
<feature type="transmembrane region" description="Helical" evidence="20">
    <location>
        <begin position="1316"/>
        <end position="1334"/>
    </location>
</feature>
<dbReference type="PANTHER" id="PTHR30622">
    <property type="entry name" value="UNDECAPRENYL-DIPHOSPHATASE"/>
    <property type="match status" value="1"/>
</dbReference>
<comment type="caution">
    <text evidence="22">The sequence shown here is derived from an EMBL/GenBank/DDBJ whole genome shotgun (WGS) entry which is preliminary data.</text>
</comment>
<dbReference type="InterPro" id="IPR003824">
    <property type="entry name" value="UppP"/>
</dbReference>
<evidence type="ECO:0000256" key="6">
    <source>
        <dbReference type="ARBA" id="ARBA00022692"/>
    </source>
</evidence>
<dbReference type="GO" id="GO:0050380">
    <property type="term" value="F:undecaprenyl-diphosphatase activity"/>
    <property type="evidence" value="ECO:0007669"/>
    <property type="project" value="UniProtKB-UniRule"/>
</dbReference>
<comment type="similarity">
    <text evidence="2 20">Belongs to the UppP family.</text>
</comment>
<keyword evidence="7" id="KW-0547">Nucleotide-binding</keyword>
<comment type="subcellular location">
    <subcellularLocation>
        <location evidence="1 20">Cell membrane</location>
        <topology evidence="1 20">Multi-pass membrane protein</topology>
    </subcellularLocation>
</comment>
<feature type="compositionally biased region" description="Gly residues" evidence="21">
    <location>
        <begin position="487"/>
        <end position="497"/>
    </location>
</feature>
<feature type="compositionally biased region" description="Low complexity" evidence="21">
    <location>
        <begin position="452"/>
        <end position="464"/>
    </location>
</feature>
<keyword evidence="5 20" id="KW-1003">Cell membrane</keyword>
<evidence type="ECO:0000256" key="2">
    <source>
        <dbReference type="ARBA" id="ARBA00010621"/>
    </source>
</evidence>
<dbReference type="GO" id="GO:0009252">
    <property type="term" value="P:peptidoglycan biosynthetic process"/>
    <property type="evidence" value="ECO:0007669"/>
    <property type="project" value="UniProtKB-KW"/>
</dbReference>
<keyword evidence="8 20" id="KW-0378">Hydrolase</keyword>
<evidence type="ECO:0000256" key="19">
    <source>
        <dbReference type="ARBA" id="ARBA00047594"/>
    </source>
</evidence>
<evidence type="ECO:0000256" key="9">
    <source>
        <dbReference type="ARBA" id="ARBA00022840"/>
    </source>
</evidence>
<dbReference type="EMBL" id="BOPF01000012">
    <property type="protein sequence ID" value="GIJ46594.1"/>
    <property type="molecule type" value="Genomic_DNA"/>
</dbReference>
<keyword evidence="23" id="KW-1185">Reference proteome</keyword>
<protein>
    <recommendedName>
        <fullName evidence="4 20">Undecaprenyl-diphosphatase</fullName>
        <ecNumber evidence="3 20">3.6.1.27</ecNumber>
    </recommendedName>
    <alternativeName>
        <fullName evidence="18 20">Bacitracin resistance protein</fullName>
    </alternativeName>
    <alternativeName>
        <fullName evidence="17 20">Undecaprenyl pyrophosphate phosphatase</fullName>
    </alternativeName>
</protein>
<evidence type="ECO:0000313" key="23">
    <source>
        <dbReference type="Proteomes" id="UP000619260"/>
    </source>
</evidence>
<comment type="miscellaneous">
    <text evidence="20">Bacitracin is thought to be involved in the inhibition of peptidoglycan synthesis by sequestering undecaprenyl diphosphate, thereby reducing the pool of lipid carrier available.</text>
</comment>
<feature type="compositionally biased region" description="Basic and acidic residues" evidence="21">
    <location>
        <begin position="950"/>
        <end position="963"/>
    </location>
</feature>
<dbReference type="NCBIfam" id="NF001392">
    <property type="entry name" value="PRK00281.2-1"/>
    <property type="match status" value="1"/>
</dbReference>
<evidence type="ECO:0000256" key="17">
    <source>
        <dbReference type="ARBA" id="ARBA00032707"/>
    </source>
</evidence>
<feature type="compositionally biased region" description="Basic and acidic residues" evidence="21">
    <location>
        <begin position="910"/>
        <end position="920"/>
    </location>
</feature>
<dbReference type="NCBIfam" id="TIGR00753">
    <property type="entry name" value="undec_PP_bacA"/>
    <property type="match status" value="1"/>
</dbReference>
<gene>
    <name evidence="20" type="primary">uppP</name>
    <name evidence="22" type="ORF">Val02_34800</name>
</gene>
<dbReference type="GO" id="GO:0005886">
    <property type="term" value="C:plasma membrane"/>
    <property type="evidence" value="ECO:0007669"/>
    <property type="project" value="UniProtKB-SubCell"/>
</dbReference>
<evidence type="ECO:0000256" key="11">
    <source>
        <dbReference type="ARBA" id="ARBA00022984"/>
    </source>
</evidence>
<keyword evidence="16 20" id="KW-0961">Cell wall biogenesis/degradation</keyword>
<dbReference type="PANTHER" id="PTHR30622:SF4">
    <property type="entry name" value="UNDECAPRENYL-DIPHOSPHATASE"/>
    <property type="match status" value="1"/>
</dbReference>
<feature type="compositionally biased region" description="Basic and acidic residues" evidence="21">
    <location>
        <begin position="433"/>
        <end position="444"/>
    </location>
</feature>
<evidence type="ECO:0000256" key="3">
    <source>
        <dbReference type="ARBA" id="ARBA00012374"/>
    </source>
</evidence>
<feature type="transmembrane region" description="Helical" evidence="20">
    <location>
        <begin position="1217"/>
        <end position="1234"/>
    </location>
</feature>
<dbReference type="GO" id="GO:0046677">
    <property type="term" value="P:response to antibiotic"/>
    <property type="evidence" value="ECO:0007669"/>
    <property type="project" value="UniProtKB-UniRule"/>
</dbReference>
<dbReference type="GO" id="GO:0008360">
    <property type="term" value="P:regulation of cell shape"/>
    <property type="evidence" value="ECO:0007669"/>
    <property type="project" value="UniProtKB-KW"/>
</dbReference>
<feature type="compositionally biased region" description="Basic and acidic residues" evidence="21">
    <location>
        <begin position="621"/>
        <end position="630"/>
    </location>
</feature>
<evidence type="ECO:0000256" key="5">
    <source>
        <dbReference type="ARBA" id="ARBA00022475"/>
    </source>
</evidence>
<keyword evidence="10 20" id="KW-0133">Cell shape</keyword>
<evidence type="ECO:0000256" key="15">
    <source>
        <dbReference type="ARBA" id="ARBA00023251"/>
    </source>
</evidence>
<feature type="compositionally biased region" description="Low complexity" evidence="21">
    <location>
        <begin position="969"/>
        <end position="979"/>
    </location>
</feature>
<feature type="compositionally biased region" description="Gly residues" evidence="21">
    <location>
        <begin position="539"/>
        <end position="549"/>
    </location>
</feature>
<dbReference type="InterPro" id="IPR013126">
    <property type="entry name" value="Hsp_70_fam"/>
</dbReference>
<feature type="compositionally biased region" description="Pro residues" evidence="21">
    <location>
        <begin position="465"/>
        <end position="474"/>
    </location>
</feature>
<evidence type="ECO:0000256" key="16">
    <source>
        <dbReference type="ARBA" id="ARBA00023316"/>
    </source>
</evidence>
<feature type="region of interest" description="Disordered" evidence="21">
    <location>
        <begin position="348"/>
        <end position="411"/>
    </location>
</feature>
<evidence type="ECO:0000256" key="7">
    <source>
        <dbReference type="ARBA" id="ARBA00022741"/>
    </source>
</evidence>
<feature type="compositionally biased region" description="Low complexity" evidence="21">
    <location>
        <begin position="475"/>
        <end position="486"/>
    </location>
</feature>
<feature type="compositionally biased region" description="Basic and acidic residues" evidence="21">
    <location>
        <begin position="683"/>
        <end position="700"/>
    </location>
</feature>
<dbReference type="Pfam" id="PF00012">
    <property type="entry name" value="HSP70"/>
    <property type="match status" value="1"/>
</dbReference>
<feature type="transmembrane region" description="Helical" evidence="20">
    <location>
        <begin position="1385"/>
        <end position="1404"/>
    </location>
</feature>
<feature type="compositionally biased region" description="Low complexity" evidence="21">
    <location>
        <begin position="938"/>
        <end position="949"/>
    </location>
</feature>
<keyword evidence="11 20" id="KW-0573">Peptidoglycan synthesis</keyword>
<name>A0A8J3YJR6_9ACTN</name>
<feature type="transmembrane region" description="Helical" evidence="20">
    <location>
        <begin position="1354"/>
        <end position="1373"/>
    </location>
</feature>
<keyword evidence="14" id="KW-0143">Chaperone</keyword>
<comment type="catalytic activity">
    <reaction evidence="19 20">
        <text>di-trans,octa-cis-undecaprenyl diphosphate + H2O = di-trans,octa-cis-undecaprenyl phosphate + phosphate + H(+)</text>
        <dbReference type="Rhea" id="RHEA:28094"/>
        <dbReference type="ChEBI" id="CHEBI:15377"/>
        <dbReference type="ChEBI" id="CHEBI:15378"/>
        <dbReference type="ChEBI" id="CHEBI:43474"/>
        <dbReference type="ChEBI" id="CHEBI:58405"/>
        <dbReference type="ChEBI" id="CHEBI:60392"/>
        <dbReference type="EC" id="3.6.1.27"/>
    </reaction>
</comment>
<feature type="compositionally biased region" description="Gly residues" evidence="21">
    <location>
        <begin position="600"/>
        <end position="611"/>
    </location>
</feature>
<dbReference type="GO" id="GO:0071555">
    <property type="term" value="P:cell wall organization"/>
    <property type="evidence" value="ECO:0007669"/>
    <property type="project" value="UniProtKB-KW"/>
</dbReference>
<evidence type="ECO:0000256" key="8">
    <source>
        <dbReference type="ARBA" id="ARBA00022801"/>
    </source>
</evidence>
<feature type="compositionally biased region" description="Low complexity" evidence="21">
    <location>
        <begin position="898"/>
        <end position="909"/>
    </location>
</feature>
<comment type="function">
    <text evidence="20">Catalyzes the dephosphorylation of undecaprenyl diphosphate (UPP). Confers resistance to bacitracin.</text>
</comment>
<accession>A0A8J3YJR6</accession>
<feature type="compositionally biased region" description="Basic and acidic residues" evidence="21">
    <location>
        <begin position="1058"/>
        <end position="1090"/>
    </location>
</feature>
<feature type="region of interest" description="Disordered" evidence="21">
    <location>
        <begin position="428"/>
        <end position="1022"/>
    </location>
</feature>
<feature type="region of interest" description="Disordered" evidence="21">
    <location>
        <begin position="1040"/>
        <end position="1096"/>
    </location>
</feature>
<reference evidence="22" key="1">
    <citation type="submission" date="2021-01" db="EMBL/GenBank/DDBJ databases">
        <title>Whole genome shotgun sequence of Virgisporangium aliadipatigenens NBRC 105644.</title>
        <authorList>
            <person name="Komaki H."/>
            <person name="Tamura T."/>
        </authorList>
    </citation>
    <scope>NUCLEOTIDE SEQUENCE</scope>
    <source>
        <strain evidence="22">NBRC 105644</strain>
    </source>
</reference>
<keyword evidence="12 20" id="KW-1133">Transmembrane helix</keyword>
<dbReference type="HAMAP" id="MF_01006">
    <property type="entry name" value="Undec_diphosphatase"/>
    <property type="match status" value="1"/>
</dbReference>
<dbReference type="GO" id="GO:0005524">
    <property type="term" value="F:ATP binding"/>
    <property type="evidence" value="ECO:0007669"/>
    <property type="project" value="UniProtKB-KW"/>
</dbReference>
<dbReference type="Proteomes" id="UP000619260">
    <property type="component" value="Unassembled WGS sequence"/>
</dbReference>
<dbReference type="PRINTS" id="PR00301">
    <property type="entry name" value="HEATSHOCK70"/>
</dbReference>
<feature type="compositionally biased region" description="Low complexity" evidence="21">
    <location>
        <begin position="358"/>
        <end position="411"/>
    </location>
</feature>
<evidence type="ECO:0000256" key="14">
    <source>
        <dbReference type="ARBA" id="ARBA00023186"/>
    </source>
</evidence>
<dbReference type="Pfam" id="PF02673">
    <property type="entry name" value="BacA"/>
    <property type="match status" value="1"/>
</dbReference>
<evidence type="ECO:0000256" key="21">
    <source>
        <dbReference type="SAM" id="MobiDB-lite"/>
    </source>
</evidence>
<evidence type="ECO:0000256" key="4">
    <source>
        <dbReference type="ARBA" id="ARBA00021581"/>
    </source>
</evidence>
<keyword evidence="9" id="KW-0067">ATP-binding</keyword>
<dbReference type="SUPFAM" id="SSF53067">
    <property type="entry name" value="Actin-like ATPase domain"/>
    <property type="match status" value="2"/>
</dbReference>
<keyword evidence="6 20" id="KW-0812">Transmembrane</keyword>
<proteinExistence type="inferred from homology"/>
<feature type="transmembrane region" description="Helical" evidence="20">
    <location>
        <begin position="1246"/>
        <end position="1263"/>
    </location>
</feature>
<keyword evidence="15 20" id="KW-0046">Antibiotic resistance</keyword>
<sequence length="1407" mass="141901">MAIGGDAAGYRLGIDFGTSTTVAFLMGPDGHAQPLLFDATPVLPSGVYAGGTPLLTGADAERAAAADPDNFEPHPKHHVDDPGAVELLAAVFARVAAEVALVVDGLPGRTVITHPAVWSRSRLAVLVDAARRARLDGIKIVPEPVAAASHFVTDLGGSLPAGRCLIVYDLGAGSFDVSVIRRTSDGFGVAAAGSLGDAGGLGLDGAIISHLRTLTGADPAVWTRLEHPRTADDTRDRHALWRSVRISREQLTRQSAAAVEVPGLAGEPHLTREDVDRIIGPVLERTVTLTVNTLRTSGIAREDVAGVLLVGGATRTPLVAALLARTLNIAPTTLEQPETVTAVGALRAPTKFPPGEEPGPAHAAPGVAAGDPDGPSGAHAAPVSPTTVPGTAAGSAAVSGSASVPGAVSGSASVPGALGVAAAAAAAVPSQRDGGEPDLADRSGEGGAGFGPPVAESASPFAASAPPPFVPPAPDGEAPAFPSAGAASGGLSDGVGSRGYAAHGEPGDGAGRAPAGYGPDLVPPAPDGEAPGFPSAGAASGGLSDGVGSRGYATHGEPAYGPDLAPGDGPGHVPDGTGFPPGADAGLVPPGYGPDFAPGDGPGREPGGFGPDGPAYPPGDGPERAPEGYRPDGSGFPPASDAPGRASVRYGPDGPGLPTGESSGPVVAGAAAEAPPPGRTYGRRPEEPHADDATHVDRPDAGAYADDATYIDRPTAGRHLPGPRDGDGYDAGPYERGPHGPSPRHGVPQVPGPQDAAPYDSGPHGPSPRHGVPRIPGPDDAAPRDPGPFREAPFDGGRHGADPRDPGPVAGGVYNGGFEAPPARDAARGHHSGGVYNGGFQPPVPQDDPSDGGRRDPGPPAGGVYNGAFQPPSSQDDDDPRDGGPRDPGPPGGGVYDGGFRAAFPAGAGPRDEAPEDGGRRGGGPRDPGPPAGGVYNGGFQAPFPAGAGPRDEAPEDRGRHDPGPPPGGVHHAPYAGAAPDDDDATWIEQLRAPASADDDLTGGAFPPPAQPQAPGVARPVEPGVYGAQARVPAPGAPVAPVAAAAAPPPFPPGGYPPERRGDPHVPAELLGHPDDRPLAPGDYAEREQQEPAEDPNARVKGFAAIGTLAVLVLVCAIMILLFPDDPDPAKMTWSEVMVLGIVQGLTEFLPVSSSAHLRITSAIFFDRDAGASFTAVTQLGTEAAVLLYFAKDLWRIASAWAMGLFDKERRDQDYRMGWYIGLGTIPIGVFGLLFKDEIRSGARNLWLVGSTLIIFAIILGVAEKVGAKERPLERFGVKDAVGMGAAQAMALVPGVSRSGGTTTAGLFLGLTREAATRYSFLLAIPAVVLSGLFELENVFNPEQGGIAPSGLQMGVATLVAFGLGYASIAWLLGYVAKHTMYVFVGYRIVLGLLVFGLLAANVISAT</sequence>